<feature type="domain" description="Post-SET" evidence="12">
    <location>
        <begin position="708"/>
        <end position="724"/>
    </location>
</feature>
<keyword evidence="7" id="KW-0479">Metal-binding</keyword>
<feature type="domain" description="SET" evidence="10">
    <location>
        <begin position="501"/>
        <end position="699"/>
    </location>
</feature>
<dbReference type="EMBL" id="CAJNOQ010000106">
    <property type="protein sequence ID" value="CAF0757141.1"/>
    <property type="molecule type" value="Genomic_DNA"/>
</dbReference>
<accession>A0A813PWG1</accession>
<gene>
    <name evidence="14" type="ORF">GPM918_LOCUS1175</name>
    <name evidence="15" type="ORF">SRO942_LOCUS1175</name>
</gene>
<keyword evidence="6" id="KW-0949">S-adenosyl-L-methionine</keyword>
<evidence type="ECO:0000256" key="2">
    <source>
        <dbReference type="ARBA" id="ARBA00004286"/>
    </source>
</evidence>
<dbReference type="Pfam" id="PF00856">
    <property type="entry name" value="SET"/>
    <property type="match status" value="1"/>
</dbReference>
<dbReference type="Pfam" id="PF01429">
    <property type="entry name" value="MBD"/>
    <property type="match status" value="1"/>
</dbReference>
<dbReference type="GO" id="GO:0005634">
    <property type="term" value="C:nucleus"/>
    <property type="evidence" value="ECO:0007669"/>
    <property type="project" value="UniProtKB-SubCell"/>
</dbReference>
<dbReference type="SUPFAM" id="SSF54171">
    <property type="entry name" value="DNA-binding domain"/>
    <property type="match status" value="1"/>
</dbReference>
<comment type="subcellular location">
    <subcellularLocation>
        <location evidence="2">Chromosome</location>
    </subcellularLocation>
    <subcellularLocation>
        <location evidence="1">Nucleus</location>
    </subcellularLocation>
</comment>
<dbReference type="PANTHER" id="PTHR46024">
    <property type="entry name" value="HISTONE-LYSINE N-METHYLTRANSFERASE EGGLESS"/>
    <property type="match status" value="1"/>
</dbReference>
<dbReference type="InterPro" id="IPR007728">
    <property type="entry name" value="Pre-SET_dom"/>
</dbReference>
<evidence type="ECO:0000256" key="9">
    <source>
        <dbReference type="ARBA" id="ARBA00023242"/>
    </source>
</evidence>
<dbReference type="GO" id="GO:0046974">
    <property type="term" value="F:histone H3K9 methyltransferase activity"/>
    <property type="evidence" value="ECO:0007669"/>
    <property type="project" value="TreeGrafter"/>
</dbReference>
<keyword evidence="16" id="KW-1185">Reference proteome</keyword>
<evidence type="ECO:0000313" key="14">
    <source>
        <dbReference type="EMBL" id="CAF0757141.1"/>
    </source>
</evidence>
<dbReference type="PANTHER" id="PTHR46024:SF1">
    <property type="entry name" value="HISTONE-LYSINE N-METHYLTRANSFERASE EGGLESS"/>
    <property type="match status" value="1"/>
</dbReference>
<reference evidence="14" key="1">
    <citation type="submission" date="2021-02" db="EMBL/GenBank/DDBJ databases">
        <authorList>
            <person name="Nowell W R."/>
        </authorList>
    </citation>
    <scope>NUCLEOTIDE SEQUENCE</scope>
</reference>
<evidence type="ECO:0000256" key="1">
    <source>
        <dbReference type="ARBA" id="ARBA00004123"/>
    </source>
</evidence>
<dbReference type="InterPro" id="IPR051516">
    <property type="entry name" value="SETDB_methyltransferase"/>
</dbReference>
<dbReference type="InterPro" id="IPR016177">
    <property type="entry name" value="DNA-bd_dom_sf"/>
</dbReference>
<evidence type="ECO:0000256" key="3">
    <source>
        <dbReference type="ARBA" id="ARBA00022454"/>
    </source>
</evidence>
<dbReference type="PROSITE" id="PS50982">
    <property type="entry name" value="MBD"/>
    <property type="match status" value="1"/>
</dbReference>
<dbReference type="GO" id="GO:0070828">
    <property type="term" value="P:heterochromatin organization"/>
    <property type="evidence" value="ECO:0007669"/>
    <property type="project" value="TreeGrafter"/>
</dbReference>
<sequence>MPVAVDIGQRLFVYSPHRSWTVAYFVKVIVKDTNLQIVTCRLARCPHSPTFGEHIRYSPHNVAIADRITDQQLNVGSRILCIPSNSLNTDVSCKQIEKPQRGMIAELATESNSNRFLIFADIGEPYYIQCNSIRLLLESLSNYLLKVDQGTKQFIENYVLTYPKRRLIDVGVKSRITIEYNGQWLEGIVSKCNCTLIRVYIPSLNKQEWLYRGSLRLQPLFNSLTTNVTTYDDEPTSKRLAIDLQQHQEHRCTNACEKSLPLARKCNFLMIPLNYGWRRQVRNDLGTIVYISPCGQAFTDRERLHLYLRQINSCLTMNLFSFEMDCRATQKYNLINPPIIDIADYSNNLELLPLSLVNEINNELPTKFDYICTRVPSRDEIPINELKDSIQGCTCTDGCSETHKCLCWQRTYDSIIKSYYYEDLITNLKELFKTNRIIDDTDKDEEENMKLFLYKQLSKQNLGYKHGRLLEKIHSGIYECNEKCKCDYRCTNRCVQFGLNTLLQIYRTHEKGWGVRTLYDLPMGTFLSFYAGEILNDDDANKRGVELNDIYFTALDFVNALHPPQLNKSNMINGGDHVPAASTTTNINMTTPDNEVQHNYIVPSNQSKTYETITTNEKSIDKHDMSQSHPQSHEISDSDIYIMDANLKGNVSRFFNHSCSPNVFVQNVFIETYDVRFPWVAFFTSANVKAGTELCWDYQYEVGSVEDRVLSCQCGATNCRSRLL</sequence>
<dbReference type="EMBL" id="CAJOBC010000106">
    <property type="protein sequence ID" value="CAF3537589.1"/>
    <property type="molecule type" value="Genomic_DNA"/>
</dbReference>
<keyword evidence="3" id="KW-0158">Chromosome</keyword>
<dbReference type="AlphaFoldDB" id="A0A813PWG1"/>
<dbReference type="PROSITE" id="PS50280">
    <property type="entry name" value="SET"/>
    <property type="match status" value="1"/>
</dbReference>
<dbReference type="PROSITE" id="PS50868">
    <property type="entry name" value="POST_SET"/>
    <property type="match status" value="1"/>
</dbReference>
<dbReference type="OrthoDB" id="5792673at2759"/>
<organism evidence="14 16">
    <name type="scientific">Didymodactylos carnosus</name>
    <dbReference type="NCBI Taxonomy" id="1234261"/>
    <lineage>
        <taxon>Eukaryota</taxon>
        <taxon>Metazoa</taxon>
        <taxon>Spiralia</taxon>
        <taxon>Gnathifera</taxon>
        <taxon>Rotifera</taxon>
        <taxon>Eurotatoria</taxon>
        <taxon>Bdelloidea</taxon>
        <taxon>Philodinida</taxon>
        <taxon>Philodinidae</taxon>
        <taxon>Didymodactylos</taxon>
    </lineage>
</organism>
<dbReference type="InterPro" id="IPR041292">
    <property type="entry name" value="Tudor_4"/>
</dbReference>
<keyword evidence="9" id="KW-0539">Nucleus</keyword>
<evidence type="ECO:0000256" key="4">
    <source>
        <dbReference type="ARBA" id="ARBA00022603"/>
    </source>
</evidence>
<dbReference type="InterPro" id="IPR046341">
    <property type="entry name" value="SET_dom_sf"/>
</dbReference>
<dbReference type="SMART" id="SM00468">
    <property type="entry name" value="PreSET"/>
    <property type="match status" value="1"/>
</dbReference>
<evidence type="ECO:0000259" key="11">
    <source>
        <dbReference type="PROSITE" id="PS50867"/>
    </source>
</evidence>
<evidence type="ECO:0000259" key="10">
    <source>
        <dbReference type="PROSITE" id="PS50280"/>
    </source>
</evidence>
<evidence type="ECO:0000256" key="7">
    <source>
        <dbReference type="ARBA" id="ARBA00022723"/>
    </source>
</evidence>
<dbReference type="SMART" id="SM00317">
    <property type="entry name" value="SET"/>
    <property type="match status" value="1"/>
</dbReference>
<dbReference type="InterPro" id="IPR001739">
    <property type="entry name" value="Methyl_CpG_DNA-bd"/>
</dbReference>
<dbReference type="SUPFAM" id="SSF82199">
    <property type="entry name" value="SET domain"/>
    <property type="match status" value="1"/>
</dbReference>
<dbReference type="Gene3D" id="2.170.270.10">
    <property type="entry name" value="SET domain"/>
    <property type="match status" value="1"/>
</dbReference>
<name>A0A813PWG1_9BILA</name>
<dbReference type="InterPro" id="IPR001214">
    <property type="entry name" value="SET_dom"/>
</dbReference>
<evidence type="ECO:0008006" key="17">
    <source>
        <dbReference type="Google" id="ProtNLM"/>
    </source>
</evidence>
<keyword evidence="8" id="KW-0862">Zinc</keyword>
<evidence type="ECO:0000256" key="6">
    <source>
        <dbReference type="ARBA" id="ARBA00022691"/>
    </source>
</evidence>
<keyword evidence="5" id="KW-0808">Transferase</keyword>
<dbReference type="Gene3D" id="2.30.30.140">
    <property type="match status" value="1"/>
</dbReference>
<dbReference type="Proteomes" id="UP000681722">
    <property type="component" value="Unassembled WGS sequence"/>
</dbReference>
<proteinExistence type="predicted"/>
<evidence type="ECO:0000256" key="8">
    <source>
        <dbReference type="ARBA" id="ARBA00022833"/>
    </source>
</evidence>
<dbReference type="GO" id="GO:0003677">
    <property type="term" value="F:DNA binding"/>
    <property type="evidence" value="ECO:0007669"/>
    <property type="project" value="InterPro"/>
</dbReference>
<protein>
    <recommendedName>
        <fullName evidence="17">Histone-lysine N-methyltransferase eggless</fullName>
    </recommendedName>
</protein>
<dbReference type="Pfam" id="PF18358">
    <property type="entry name" value="Tudor_4"/>
    <property type="match status" value="1"/>
</dbReference>
<dbReference type="Proteomes" id="UP000663829">
    <property type="component" value="Unassembled WGS sequence"/>
</dbReference>
<dbReference type="InterPro" id="IPR003616">
    <property type="entry name" value="Post-SET_dom"/>
</dbReference>
<evidence type="ECO:0000313" key="15">
    <source>
        <dbReference type="EMBL" id="CAF3537589.1"/>
    </source>
</evidence>
<evidence type="ECO:0000259" key="12">
    <source>
        <dbReference type="PROSITE" id="PS50868"/>
    </source>
</evidence>
<dbReference type="GO" id="GO:0010629">
    <property type="term" value="P:negative regulation of gene expression"/>
    <property type="evidence" value="ECO:0007669"/>
    <property type="project" value="TreeGrafter"/>
</dbReference>
<dbReference type="GO" id="GO:0005694">
    <property type="term" value="C:chromosome"/>
    <property type="evidence" value="ECO:0007669"/>
    <property type="project" value="UniProtKB-SubCell"/>
</dbReference>
<evidence type="ECO:0000259" key="13">
    <source>
        <dbReference type="PROSITE" id="PS50982"/>
    </source>
</evidence>
<comment type="caution">
    <text evidence="14">The sequence shown here is derived from an EMBL/GenBank/DDBJ whole genome shotgun (WGS) entry which is preliminary data.</text>
</comment>
<dbReference type="Pfam" id="PF05033">
    <property type="entry name" value="Pre-SET"/>
    <property type="match status" value="1"/>
</dbReference>
<dbReference type="GO" id="GO:0032259">
    <property type="term" value="P:methylation"/>
    <property type="evidence" value="ECO:0007669"/>
    <property type="project" value="UniProtKB-KW"/>
</dbReference>
<keyword evidence="4" id="KW-0489">Methyltransferase</keyword>
<evidence type="ECO:0000313" key="16">
    <source>
        <dbReference type="Proteomes" id="UP000663829"/>
    </source>
</evidence>
<feature type="domain" description="Pre-SET" evidence="11">
    <location>
        <begin position="391"/>
        <end position="498"/>
    </location>
</feature>
<feature type="domain" description="MBD" evidence="13">
    <location>
        <begin position="263"/>
        <end position="327"/>
    </location>
</feature>
<dbReference type="GO" id="GO:0008270">
    <property type="term" value="F:zinc ion binding"/>
    <property type="evidence" value="ECO:0007669"/>
    <property type="project" value="InterPro"/>
</dbReference>
<evidence type="ECO:0000256" key="5">
    <source>
        <dbReference type="ARBA" id="ARBA00022679"/>
    </source>
</evidence>
<dbReference type="PROSITE" id="PS50867">
    <property type="entry name" value="PRE_SET"/>
    <property type="match status" value="1"/>
</dbReference>